<organism evidence="5">
    <name type="scientific">Ceratitis capitata</name>
    <name type="common">Mediterranean fruit fly</name>
    <name type="synonym">Tephritis capitata</name>
    <dbReference type="NCBI Taxonomy" id="7213"/>
    <lineage>
        <taxon>Eukaryota</taxon>
        <taxon>Metazoa</taxon>
        <taxon>Ecdysozoa</taxon>
        <taxon>Arthropoda</taxon>
        <taxon>Hexapoda</taxon>
        <taxon>Insecta</taxon>
        <taxon>Pterygota</taxon>
        <taxon>Neoptera</taxon>
        <taxon>Endopterygota</taxon>
        <taxon>Diptera</taxon>
        <taxon>Brachycera</taxon>
        <taxon>Muscomorpha</taxon>
        <taxon>Tephritoidea</taxon>
        <taxon>Tephritidae</taxon>
        <taxon>Ceratitis</taxon>
        <taxon>Ceratitis</taxon>
    </lineage>
</organism>
<feature type="chain" id="PRO_5036288260" evidence="3">
    <location>
        <begin position="17"/>
        <end position="178"/>
    </location>
</feature>
<evidence type="ECO:0000256" key="1">
    <source>
        <dbReference type="ARBA" id="ARBA00022460"/>
    </source>
</evidence>
<evidence type="ECO:0000313" key="4">
    <source>
        <dbReference type="EMBL" id="CAD7005191.1"/>
    </source>
</evidence>
<dbReference type="Proteomes" id="UP000606786">
    <property type="component" value="Unassembled WGS sequence"/>
</dbReference>
<dbReference type="Pfam" id="PF00379">
    <property type="entry name" value="Chitin_bind_4"/>
    <property type="match status" value="1"/>
</dbReference>
<evidence type="ECO:0000313" key="5">
    <source>
        <dbReference type="EMBL" id="JAC06102.1"/>
    </source>
</evidence>
<gene>
    <name evidence="5" type="primary">CUD9</name>
    <name evidence="4" type="ORF">CCAP1982_LOCUS13551</name>
</gene>
<dbReference type="PANTHER" id="PTHR10380:SF233">
    <property type="entry name" value="CUTICULAR PROTEIN 47EB-RELATED"/>
    <property type="match status" value="1"/>
</dbReference>
<sequence length="178" mass="19777">MYRYICFAAMLICVWAAPVDEQVMVVTEEPVMELRAPPIEHVLPPMIVPEMQTRAPVVGIMDAGLQQSTDGAYNFHYRGEDGSYRQESAVVVNPGTEYQYLKITGSYSYFDANGKEVVVHYNADDRGFVPEGNNIMQQISTAAKMNSQLPRVEEKPRPPPSHVPVVGGGVWASQMVQV</sequence>
<dbReference type="EMBL" id="GAMC01000454">
    <property type="protein sequence ID" value="JAC06102.1"/>
    <property type="molecule type" value="mRNA"/>
</dbReference>
<evidence type="ECO:0000313" key="6">
    <source>
        <dbReference type="Proteomes" id="UP000606786"/>
    </source>
</evidence>
<keyword evidence="6" id="KW-1185">Reference proteome</keyword>
<keyword evidence="1 2" id="KW-0193">Cuticle</keyword>
<dbReference type="OrthoDB" id="8123782at2759"/>
<evidence type="ECO:0000256" key="3">
    <source>
        <dbReference type="SAM" id="SignalP"/>
    </source>
</evidence>
<dbReference type="PROSITE" id="PS51155">
    <property type="entry name" value="CHIT_BIND_RR_2"/>
    <property type="match status" value="1"/>
</dbReference>
<dbReference type="AlphaFoldDB" id="W8CBJ5"/>
<dbReference type="PRINTS" id="PR00947">
    <property type="entry name" value="CUTICLE"/>
</dbReference>
<dbReference type="GO" id="GO:0062129">
    <property type="term" value="C:chitin-based extracellular matrix"/>
    <property type="evidence" value="ECO:0007669"/>
    <property type="project" value="TreeGrafter"/>
</dbReference>
<dbReference type="GO" id="GO:0008010">
    <property type="term" value="F:structural constituent of chitin-based larval cuticle"/>
    <property type="evidence" value="ECO:0007669"/>
    <property type="project" value="TreeGrafter"/>
</dbReference>
<reference evidence="4" key="3">
    <citation type="submission" date="2020-11" db="EMBL/GenBank/DDBJ databases">
        <authorList>
            <person name="Whitehead M."/>
        </authorList>
    </citation>
    <scope>NUCLEOTIDE SEQUENCE</scope>
    <source>
        <strain evidence="4">EGII</strain>
    </source>
</reference>
<reference evidence="5" key="2">
    <citation type="journal article" date="2014" name="BMC Genomics">
        <title>A genomic perspective to assessing quality of mass-reared SIT flies used in Mediterranean fruit fly (Ceratitis capitata) eradication in California.</title>
        <authorList>
            <person name="Calla B."/>
            <person name="Hall B."/>
            <person name="Hou S."/>
            <person name="Geib S.M."/>
        </authorList>
    </citation>
    <scope>NUCLEOTIDE SEQUENCE</scope>
</reference>
<proteinExistence type="evidence at transcript level"/>
<keyword evidence="3" id="KW-0732">Signal</keyword>
<dbReference type="PANTHER" id="PTHR10380">
    <property type="entry name" value="CUTICLE PROTEIN"/>
    <property type="match status" value="1"/>
</dbReference>
<dbReference type="InterPro" id="IPR031311">
    <property type="entry name" value="CHIT_BIND_RR_consensus"/>
</dbReference>
<dbReference type="InterPro" id="IPR000618">
    <property type="entry name" value="Insect_cuticle"/>
</dbReference>
<reference evidence="5" key="1">
    <citation type="submission" date="2013-07" db="EMBL/GenBank/DDBJ databases">
        <authorList>
            <person name="Geib S."/>
        </authorList>
    </citation>
    <scope>NUCLEOTIDE SEQUENCE</scope>
</reference>
<dbReference type="EMBL" id="CAJHJT010000034">
    <property type="protein sequence ID" value="CAD7005191.1"/>
    <property type="molecule type" value="Genomic_DNA"/>
</dbReference>
<feature type="signal peptide" evidence="3">
    <location>
        <begin position="1"/>
        <end position="16"/>
    </location>
</feature>
<name>W8CBJ5_CERCA</name>
<accession>W8CBJ5</accession>
<dbReference type="PROSITE" id="PS00233">
    <property type="entry name" value="CHIT_BIND_RR_1"/>
    <property type="match status" value="1"/>
</dbReference>
<evidence type="ECO:0000256" key="2">
    <source>
        <dbReference type="PROSITE-ProRule" id="PRU00497"/>
    </source>
</evidence>
<dbReference type="InterPro" id="IPR050468">
    <property type="entry name" value="Cuticle_Struct_Prot"/>
</dbReference>
<protein>
    <submittedName>
        <fullName evidence="4">(Mediterranean fruit fly) hypothetical protein</fullName>
    </submittedName>
    <submittedName>
        <fullName evidence="5">Endocuticle structural glycoprotein SgAbd-9</fullName>
    </submittedName>
</protein>